<dbReference type="EMBL" id="JAKTMA010000079">
    <property type="protein sequence ID" value="MCR0235553.1"/>
    <property type="molecule type" value="Genomic_DNA"/>
</dbReference>
<evidence type="ECO:0000313" key="1">
    <source>
        <dbReference type="EMBL" id="MCR0235553.1"/>
    </source>
</evidence>
<dbReference type="EMBL" id="WWTN01000002">
    <property type="protein sequence ID" value="MZH54477.1"/>
    <property type="molecule type" value="Genomic_DNA"/>
</dbReference>
<dbReference type="AlphaFoldDB" id="A0AAP2XZQ4"/>
<reference evidence="1" key="2">
    <citation type="journal article" date="2022" name="Clin. Infect. Dis.">
        <title>Association between Clostridium innocuum and antibiotic-associated diarrhea in adults and children: A cross-sectional study and comparative genomics analysis.</title>
        <authorList>
            <person name="Cherny K.E."/>
            <person name="Muscat E.B."/>
            <person name="Balaji A."/>
            <person name="Mukherjee J."/>
            <person name="Ozer E.A."/>
            <person name="Angarone M.P."/>
            <person name="Hauser A.R."/>
            <person name="Sichel J.S."/>
            <person name="Amponsah E."/>
            <person name="Kociolek L.K."/>
        </authorList>
    </citation>
    <scope>NUCLEOTIDE SEQUENCE</scope>
    <source>
        <strain evidence="1">NU1-AC-029v</strain>
    </source>
</reference>
<name>A0AAP2XZQ4_CLOIN</name>
<protein>
    <submittedName>
        <fullName evidence="1">Uncharacterized protein</fullName>
    </submittedName>
</protein>
<sequence length="148" mass="17466">MKSKKEKRKDKEICKDFYNKCQNYHRNLSKIEANRLKYDEIMNDMYGVSSVVMKDVIMENAGDPSHVWDHYLVEKKDELLLERAALLYDTVIVNKVLNNIADGEVVDMITECYIDRNKKHDDIAYNHNRSKPTMYSDMNRAVLSQLKK</sequence>
<reference evidence="2" key="1">
    <citation type="journal article" date="2019" name="Nat. Med.">
        <title>A library of human gut bacterial isolates paired with longitudinal multiomics data enables mechanistic microbiome research.</title>
        <authorList>
            <person name="Poyet M."/>
            <person name="Groussin M."/>
            <person name="Gibbons S.M."/>
            <person name="Avila-Pacheco J."/>
            <person name="Jiang X."/>
            <person name="Kearney S.M."/>
            <person name="Perrotta A.R."/>
            <person name="Berdy B."/>
            <person name="Zhao S."/>
            <person name="Lieberman T.D."/>
            <person name="Swanson P.K."/>
            <person name="Smith M."/>
            <person name="Roesemann S."/>
            <person name="Alexander J.E."/>
            <person name="Rich S.A."/>
            <person name="Livny J."/>
            <person name="Vlamakis H."/>
            <person name="Clish C."/>
            <person name="Bullock K."/>
            <person name="Deik A."/>
            <person name="Scott J."/>
            <person name="Pierce K.A."/>
            <person name="Xavier R.J."/>
            <person name="Alm E.J."/>
        </authorList>
    </citation>
    <scope>NUCLEOTIDE SEQUENCE</scope>
    <source>
        <strain evidence="2">BIOML-A12</strain>
    </source>
</reference>
<evidence type="ECO:0000313" key="2">
    <source>
        <dbReference type="EMBL" id="MZH54477.1"/>
    </source>
</evidence>
<dbReference type="Proteomes" id="UP001203972">
    <property type="component" value="Unassembled WGS sequence"/>
</dbReference>
<organism evidence="1 3">
    <name type="scientific">Clostridium innocuum</name>
    <dbReference type="NCBI Taxonomy" id="1522"/>
    <lineage>
        <taxon>Bacteria</taxon>
        <taxon>Bacillati</taxon>
        <taxon>Bacillota</taxon>
        <taxon>Clostridia</taxon>
        <taxon>Eubacteriales</taxon>
        <taxon>Clostridiaceae</taxon>
        <taxon>Clostridium</taxon>
    </lineage>
</organism>
<comment type="caution">
    <text evidence="1">The sequence shown here is derived from an EMBL/GenBank/DDBJ whole genome shotgun (WGS) entry which is preliminary data.</text>
</comment>
<gene>
    <name evidence="2" type="ORF">GT664_01615</name>
    <name evidence="1" type="ORF">MKC95_22590</name>
</gene>
<evidence type="ECO:0000313" key="3">
    <source>
        <dbReference type="Proteomes" id="UP001203972"/>
    </source>
</evidence>
<proteinExistence type="predicted"/>
<accession>A0AAP2XZQ4</accession>
<dbReference type="Proteomes" id="UP000604383">
    <property type="component" value="Unassembled WGS sequence"/>
</dbReference>
<dbReference type="RefSeq" id="WP_008819734.1">
    <property type="nucleotide sequence ID" value="NZ_AP025565.1"/>
</dbReference>